<keyword evidence="3" id="KW-0963">Cytoplasm</keyword>
<protein>
    <recommendedName>
        <fullName evidence="6">Translation initiation factor eIF2B subunit delta</fullName>
    </recommendedName>
    <alternativeName>
        <fullName evidence="7">eIF2B GDP-GTP exchange factor subunit delta</fullName>
    </alternativeName>
</protein>
<evidence type="ECO:0000313" key="12">
    <source>
        <dbReference type="Proteomes" id="UP000281549"/>
    </source>
</evidence>
<feature type="region of interest" description="Disordered" evidence="10">
    <location>
        <begin position="59"/>
        <end position="91"/>
    </location>
</feature>
<dbReference type="InterPro" id="IPR000649">
    <property type="entry name" value="IF-2B-related"/>
</dbReference>
<reference evidence="12" key="1">
    <citation type="journal article" date="2018" name="Nat. Microbiol.">
        <title>Leveraging single-cell genomics to expand the fungal tree of life.</title>
        <authorList>
            <person name="Ahrendt S.R."/>
            <person name="Quandt C.A."/>
            <person name="Ciobanu D."/>
            <person name="Clum A."/>
            <person name="Salamov A."/>
            <person name="Andreopoulos B."/>
            <person name="Cheng J.F."/>
            <person name="Woyke T."/>
            <person name="Pelin A."/>
            <person name="Henrissat B."/>
            <person name="Reynolds N.K."/>
            <person name="Benny G.L."/>
            <person name="Smith M.E."/>
            <person name="James T.Y."/>
            <person name="Grigoriev I.V."/>
        </authorList>
    </citation>
    <scope>NUCLEOTIDE SEQUENCE [LARGE SCALE GENOMIC DNA]</scope>
    <source>
        <strain evidence="12">CSF55</strain>
    </source>
</reference>
<dbReference type="Pfam" id="PF01008">
    <property type="entry name" value="IF-2B"/>
    <property type="match status" value="1"/>
</dbReference>
<evidence type="ECO:0000256" key="6">
    <source>
        <dbReference type="ARBA" id="ARBA00044147"/>
    </source>
</evidence>
<organism evidence="11 12">
    <name type="scientific">Rozella allomycis (strain CSF55)</name>
    <dbReference type="NCBI Taxonomy" id="988480"/>
    <lineage>
        <taxon>Eukaryota</taxon>
        <taxon>Fungi</taxon>
        <taxon>Fungi incertae sedis</taxon>
        <taxon>Cryptomycota</taxon>
        <taxon>Cryptomycota incertae sedis</taxon>
        <taxon>Rozella</taxon>
    </lineage>
</organism>
<comment type="subunit">
    <text evidence="8">Component of the translation initiation factor 2B (eIF2B) complex which is a heterodecamer of two sets of five different subunits: alpha, beta, gamma, delta and epsilon. Subunits alpha, beta and delta comprise a regulatory subcomplex and subunits epsilon and gamma comprise a catalytic subcomplex. Within the complex, the hexameric regulatory complex resides at the center, with the two heterodimeric catalytic subcomplexes bound on opposite sides.</text>
</comment>
<evidence type="ECO:0000256" key="7">
    <source>
        <dbReference type="ARBA" id="ARBA00044356"/>
    </source>
</evidence>
<dbReference type="AlphaFoldDB" id="A0A4P9YQ40"/>
<gene>
    <name evidence="11" type="ORF">ROZALSC1DRAFT_26710</name>
</gene>
<dbReference type="PANTHER" id="PTHR10233:SF14">
    <property type="entry name" value="TRANSLATION INITIATION FACTOR EIF-2B SUBUNIT DELTA"/>
    <property type="match status" value="1"/>
</dbReference>
<accession>A0A4P9YQ40</accession>
<dbReference type="Proteomes" id="UP000281549">
    <property type="component" value="Unassembled WGS sequence"/>
</dbReference>
<dbReference type="GO" id="GO:0005829">
    <property type="term" value="C:cytosol"/>
    <property type="evidence" value="ECO:0007669"/>
    <property type="project" value="UniProtKB-SubCell"/>
</dbReference>
<name>A0A4P9YQ40_ROZAC</name>
<evidence type="ECO:0000256" key="9">
    <source>
        <dbReference type="RuleBase" id="RU003814"/>
    </source>
</evidence>
<evidence type="ECO:0000256" key="8">
    <source>
        <dbReference type="ARBA" id="ARBA00046432"/>
    </source>
</evidence>
<sequence>MSEEKSIRIEGTPRKTTVGFNLSRSLETSGFAEPQKAQPIVIQRQRSNTTNSIEIASSVDQSMTPRMSKAERKAMRKKSKDKGISVNTTNELPSSAISPVLNAQRLQVPQSILYDDQKKRSKTQKNQQVHRTPTQKLVTLFSHLPQYEKENSFTLNIKQKDAIHPIVIQLGLLFAEMRIVGANSRCIAMLNAFKQVIEDYHTPPNELFSRHLDLYLKPMINYLVQIRPLAVSMANAIRFLKKAIADVPVDIPEVDAKEMVCSSIDNFIRDRIVLADELIVDYGITKIHDNDSIIIYAKSSVVLRTLIKAHQQGKKFHVFVVDSRPLFEGKKSLQVLNESGIDCTYLLLESVGSIISQASKIFMGSHCLFSNGAVMSRVGSSLIAMMGYEYNLPVIAFCETYKFSERVQLDSIVFNEVGDPDSLIDIGKGDQAILADWRDIASLKLLNIMYDVSPSRYISLVISEVGQIPCTSVPVVIREYGANYQ</sequence>
<dbReference type="EMBL" id="ML004921">
    <property type="protein sequence ID" value="RKP21916.1"/>
    <property type="molecule type" value="Genomic_DNA"/>
</dbReference>
<dbReference type="InterPro" id="IPR042529">
    <property type="entry name" value="IF_2B-like_C"/>
</dbReference>
<evidence type="ECO:0000256" key="2">
    <source>
        <dbReference type="ARBA" id="ARBA00007251"/>
    </source>
</evidence>
<comment type="subcellular location">
    <subcellularLocation>
        <location evidence="1">Cytoplasm</location>
        <location evidence="1">Cytosol</location>
    </subcellularLocation>
</comment>
<evidence type="ECO:0000256" key="5">
    <source>
        <dbReference type="ARBA" id="ARBA00022917"/>
    </source>
</evidence>
<dbReference type="InterPro" id="IPR037171">
    <property type="entry name" value="NagB/RpiA_transferase-like"/>
</dbReference>
<evidence type="ECO:0000256" key="3">
    <source>
        <dbReference type="ARBA" id="ARBA00022490"/>
    </source>
</evidence>
<keyword evidence="4" id="KW-0396">Initiation factor</keyword>
<evidence type="ECO:0000256" key="1">
    <source>
        <dbReference type="ARBA" id="ARBA00004514"/>
    </source>
</evidence>
<evidence type="ECO:0000256" key="10">
    <source>
        <dbReference type="SAM" id="MobiDB-lite"/>
    </source>
</evidence>
<dbReference type="Gene3D" id="3.40.50.10470">
    <property type="entry name" value="Translation initiation factor eif-2b, domain 2"/>
    <property type="match status" value="1"/>
</dbReference>
<dbReference type="PANTHER" id="PTHR10233">
    <property type="entry name" value="TRANSLATION INITIATION FACTOR EIF-2B"/>
    <property type="match status" value="1"/>
</dbReference>
<evidence type="ECO:0000256" key="4">
    <source>
        <dbReference type="ARBA" id="ARBA00022540"/>
    </source>
</evidence>
<comment type="similarity">
    <text evidence="2 9">Belongs to the eIF-2B alpha/beta/delta subunits family.</text>
</comment>
<evidence type="ECO:0000313" key="11">
    <source>
        <dbReference type="EMBL" id="RKP21916.1"/>
    </source>
</evidence>
<dbReference type="GO" id="GO:0003743">
    <property type="term" value="F:translation initiation factor activity"/>
    <property type="evidence" value="ECO:0007669"/>
    <property type="project" value="UniProtKB-KW"/>
</dbReference>
<proteinExistence type="inferred from homology"/>
<keyword evidence="5" id="KW-0648">Protein biosynthesis</keyword>
<dbReference type="SUPFAM" id="SSF100950">
    <property type="entry name" value="NagB/RpiA/CoA transferase-like"/>
    <property type="match status" value="1"/>
</dbReference>